<evidence type="ECO:0000313" key="1">
    <source>
        <dbReference type="EMBL" id="KAI3695275.1"/>
    </source>
</evidence>
<sequence>MLYNMLCIMLSKHEIRYTNDSVGSRREPGNVGRTGTLVASHGTTHFVSMQCLFPECLPRPNVMLYVAIELAIGVIVAA</sequence>
<organism evidence="1 2">
    <name type="scientific">Smallanthus sonchifolius</name>
    <dbReference type="NCBI Taxonomy" id="185202"/>
    <lineage>
        <taxon>Eukaryota</taxon>
        <taxon>Viridiplantae</taxon>
        <taxon>Streptophyta</taxon>
        <taxon>Embryophyta</taxon>
        <taxon>Tracheophyta</taxon>
        <taxon>Spermatophyta</taxon>
        <taxon>Magnoliopsida</taxon>
        <taxon>eudicotyledons</taxon>
        <taxon>Gunneridae</taxon>
        <taxon>Pentapetalae</taxon>
        <taxon>asterids</taxon>
        <taxon>campanulids</taxon>
        <taxon>Asterales</taxon>
        <taxon>Asteraceae</taxon>
        <taxon>Asteroideae</taxon>
        <taxon>Heliantheae alliance</taxon>
        <taxon>Millerieae</taxon>
        <taxon>Smallanthus</taxon>
    </lineage>
</organism>
<gene>
    <name evidence="1" type="ORF">L1987_78270</name>
</gene>
<comment type="caution">
    <text evidence="1">The sequence shown here is derived from an EMBL/GenBank/DDBJ whole genome shotgun (WGS) entry which is preliminary data.</text>
</comment>
<reference evidence="1 2" key="2">
    <citation type="journal article" date="2022" name="Mol. Ecol. Resour.">
        <title>The genomes of chicory, endive, great burdock and yacon provide insights into Asteraceae paleo-polyploidization history and plant inulin production.</title>
        <authorList>
            <person name="Fan W."/>
            <person name="Wang S."/>
            <person name="Wang H."/>
            <person name="Wang A."/>
            <person name="Jiang F."/>
            <person name="Liu H."/>
            <person name="Zhao H."/>
            <person name="Xu D."/>
            <person name="Zhang Y."/>
        </authorList>
    </citation>
    <scope>NUCLEOTIDE SEQUENCE [LARGE SCALE GENOMIC DNA]</scope>
    <source>
        <strain evidence="2">cv. Yunnan</strain>
        <tissue evidence="1">Leaves</tissue>
    </source>
</reference>
<protein>
    <submittedName>
        <fullName evidence="1">Uncharacterized protein</fullName>
    </submittedName>
</protein>
<reference evidence="2" key="1">
    <citation type="journal article" date="2022" name="Mol. Ecol. Resour.">
        <title>The genomes of chicory, endive, great burdock and yacon provide insights into Asteraceae palaeo-polyploidization history and plant inulin production.</title>
        <authorList>
            <person name="Fan W."/>
            <person name="Wang S."/>
            <person name="Wang H."/>
            <person name="Wang A."/>
            <person name="Jiang F."/>
            <person name="Liu H."/>
            <person name="Zhao H."/>
            <person name="Xu D."/>
            <person name="Zhang Y."/>
        </authorList>
    </citation>
    <scope>NUCLEOTIDE SEQUENCE [LARGE SCALE GENOMIC DNA]</scope>
    <source>
        <strain evidence="2">cv. Yunnan</strain>
    </source>
</reference>
<dbReference type="Proteomes" id="UP001056120">
    <property type="component" value="Linkage Group LG26"/>
</dbReference>
<proteinExistence type="predicted"/>
<keyword evidence="2" id="KW-1185">Reference proteome</keyword>
<evidence type="ECO:0000313" key="2">
    <source>
        <dbReference type="Proteomes" id="UP001056120"/>
    </source>
</evidence>
<name>A0ACB8ZGN6_9ASTR</name>
<accession>A0ACB8ZGN6</accession>
<dbReference type="EMBL" id="CM042043">
    <property type="protein sequence ID" value="KAI3695275.1"/>
    <property type="molecule type" value="Genomic_DNA"/>
</dbReference>